<dbReference type="EC" id="3.1.1.11" evidence="6 17"/>
<dbReference type="FunFam" id="1.20.140.40:FF:000004">
    <property type="entry name" value="Pectinesterase"/>
    <property type="match status" value="1"/>
</dbReference>
<name>A0A7I8KKU3_SPIIN</name>
<accession>A0A7I8KKU3</accession>
<protein>
    <recommendedName>
        <fullName evidence="6 17">Pectinesterase</fullName>
        <ecNumber evidence="6 17">3.1.1.11</ecNumber>
    </recommendedName>
</protein>
<comment type="similarity">
    <text evidence="5">In the C-terminal section; belongs to the pectinesterase family.</text>
</comment>
<feature type="chain" id="PRO_5029950899" description="Pectinesterase" evidence="17">
    <location>
        <begin position="27"/>
        <end position="576"/>
    </location>
</feature>
<keyword evidence="7" id="KW-0964">Secreted</keyword>
<evidence type="ECO:0000256" key="16">
    <source>
        <dbReference type="PROSITE-ProRule" id="PRU10040"/>
    </source>
</evidence>
<dbReference type="UniPathway" id="UPA00545">
    <property type="reaction ID" value="UER00823"/>
</dbReference>
<dbReference type="Pfam" id="PF04043">
    <property type="entry name" value="PMEI"/>
    <property type="match status" value="1"/>
</dbReference>
<dbReference type="GO" id="GO:0005576">
    <property type="term" value="C:extracellular region"/>
    <property type="evidence" value="ECO:0007669"/>
    <property type="project" value="UniProtKB-SubCell"/>
</dbReference>
<dbReference type="SUPFAM" id="SSF51126">
    <property type="entry name" value="Pectin lyase-like"/>
    <property type="match status" value="1"/>
</dbReference>
<evidence type="ECO:0000256" key="9">
    <source>
        <dbReference type="ARBA" id="ARBA00022801"/>
    </source>
</evidence>
<evidence type="ECO:0000256" key="4">
    <source>
        <dbReference type="ARBA" id="ARBA00006027"/>
    </source>
</evidence>
<evidence type="ECO:0000313" key="19">
    <source>
        <dbReference type="EMBL" id="CAA7398417.1"/>
    </source>
</evidence>
<evidence type="ECO:0000313" key="20">
    <source>
        <dbReference type="Proteomes" id="UP000663760"/>
    </source>
</evidence>
<comment type="subcellular location">
    <subcellularLocation>
        <location evidence="1">Cell envelope</location>
    </subcellularLocation>
    <subcellularLocation>
        <location evidence="2">Secreted</location>
    </subcellularLocation>
</comment>
<keyword evidence="20" id="KW-1185">Reference proteome</keyword>
<dbReference type="EMBL" id="LR746269">
    <property type="protein sequence ID" value="CAA7398417.1"/>
    <property type="molecule type" value="Genomic_DNA"/>
</dbReference>
<keyword evidence="10 17" id="KW-0063">Aspartyl esterase</keyword>
<feature type="active site" evidence="16">
    <location>
        <position position="414"/>
    </location>
</feature>
<gene>
    <name evidence="19" type="ORF">SI8410_06009082</name>
</gene>
<keyword evidence="9 17" id="KW-0378">Hydrolase</keyword>
<reference evidence="19" key="1">
    <citation type="submission" date="2020-02" db="EMBL/GenBank/DDBJ databases">
        <authorList>
            <person name="Scholz U."/>
            <person name="Mascher M."/>
            <person name="Fiebig A."/>
        </authorList>
    </citation>
    <scope>NUCLEOTIDE SEQUENCE</scope>
</reference>
<comment type="pathway">
    <text evidence="3 17">Glycan metabolism; pectin degradation; 2-dehydro-3-deoxy-D-gluconate from pectin: step 1/5.</text>
</comment>
<keyword evidence="13" id="KW-0961">Cell wall biogenesis/degradation</keyword>
<dbReference type="GO" id="GO:0004857">
    <property type="term" value="F:enzyme inhibitor activity"/>
    <property type="evidence" value="ECO:0007669"/>
    <property type="project" value="InterPro"/>
</dbReference>
<evidence type="ECO:0000259" key="18">
    <source>
        <dbReference type="SMART" id="SM00856"/>
    </source>
</evidence>
<dbReference type="Gene3D" id="1.20.140.40">
    <property type="entry name" value="Invertase/pectin methylesterase inhibitor family protein"/>
    <property type="match status" value="1"/>
</dbReference>
<comment type="function">
    <text evidence="15">Acts in the modification of cell walls via demethylesterification of cell wall pectin.</text>
</comment>
<evidence type="ECO:0000256" key="8">
    <source>
        <dbReference type="ARBA" id="ARBA00022729"/>
    </source>
</evidence>
<evidence type="ECO:0000256" key="13">
    <source>
        <dbReference type="ARBA" id="ARBA00023316"/>
    </source>
</evidence>
<dbReference type="GO" id="GO:0045490">
    <property type="term" value="P:pectin catabolic process"/>
    <property type="evidence" value="ECO:0007669"/>
    <property type="project" value="UniProtKB-UniRule"/>
</dbReference>
<dbReference type="GO" id="GO:0030599">
    <property type="term" value="F:pectinesterase activity"/>
    <property type="evidence" value="ECO:0007669"/>
    <property type="project" value="UniProtKB-UniRule"/>
</dbReference>
<dbReference type="SMART" id="SM00856">
    <property type="entry name" value="PMEI"/>
    <property type="match status" value="1"/>
</dbReference>
<dbReference type="FunFam" id="2.160.20.10:FF:000001">
    <property type="entry name" value="Pectinesterase"/>
    <property type="match status" value="1"/>
</dbReference>
<dbReference type="OrthoDB" id="2019149at2759"/>
<evidence type="ECO:0000256" key="10">
    <source>
        <dbReference type="ARBA" id="ARBA00023085"/>
    </source>
</evidence>
<dbReference type="Proteomes" id="UP000663760">
    <property type="component" value="Chromosome 6"/>
</dbReference>
<dbReference type="InterPro" id="IPR035513">
    <property type="entry name" value="Invertase/methylesterase_inhib"/>
</dbReference>
<dbReference type="Pfam" id="PF01095">
    <property type="entry name" value="Pectinesterase"/>
    <property type="match status" value="1"/>
</dbReference>
<dbReference type="InterPro" id="IPR012334">
    <property type="entry name" value="Pectin_lyas_fold"/>
</dbReference>
<evidence type="ECO:0000256" key="11">
    <source>
        <dbReference type="ARBA" id="ARBA00023157"/>
    </source>
</evidence>
<comment type="similarity">
    <text evidence="4">In the N-terminal section; belongs to the PMEI family.</text>
</comment>
<keyword evidence="12" id="KW-0325">Glycoprotein</keyword>
<evidence type="ECO:0000256" key="3">
    <source>
        <dbReference type="ARBA" id="ARBA00005184"/>
    </source>
</evidence>
<sequence length="576" mass="63515">MGSMKFEALVLLPFILSFLLLQQSRAEVTPAAPADPGVICNGTRYPDFCKSVLPLGRWGNLYDYGRFSVARSLSQARKFSRMINKQLARRSSLSQLAVRALEDCELLSGLNIDFLSSTAEALNVSNNLLDPQAERAQTLLSALLTNQQTCLDGLKLASSEWNLMNGLSVPLSNDTKLFSLSLALFSRAWVHGKNKKSNVGRGFVRGAEFSMRRVLLFDDANSGEDGRLPLTMSRRNREIFEWATGRRLLQAPSSNQILVRDVVIVSKGKNRNFTTIGDAVKSAPDNTDVKSGYFLIYIVAGVYEEYVDVPKNKKYLMMVGDGINRTIITGKRNVVDGWTTFNSATFAVLGQGFVAINITFRNTAGAAKHQAVAVRNGADQSTFHRCSFEGYQDTLYTHSLRQFYRQCDIYGTVDFIFGNAAVVFQACNLYARLPLTGQKNMVTAQGRTDPNQNTGTSIQGCRILAAPDLAKSGSNAKTYLGRPWKLYSRTIVMQSFLDQLINPAGWLPWDGDFALSTLFYAEFRNTGPGAGTTGRVKWPGLRVINATDALNFTVANFIVGDKWLPTTGVSYLSGLT</sequence>
<evidence type="ECO:0000256" key="1">
    <source>
        <dbReference type="ARBA" id="ARBA00004196"/>
    </source>
</evidence>
<evidence type="ECO:0000256" key="5">
    <source>
        <dbReference type="ARBA" id="ARBA00007786"/>
    </source>
</evidence>
<organism evidence="19 20">
    <name type="scientific">Spirodela intermedia</name>
    <name type="common">Intermediate duckweed</name>
    <dbReference type="NCBI Taxonomy" id="51605"/>
    <lineage>
        <taxon>Eukaryota</taxon>
        <taxon>Viridiplantae</taxon>
        <taxon>Streptophyta</taxon>
        <taxon>Embryophyta</taxon>
        <taxon>Tracheophyta</taxon>
        <taxon>Spermatophyta</taxon>
        <taxon>Magnoliopsida</taxon>
        <taxon>Liliopsida</taxon>
        <taxon>Araceae</taxon>
        <taxon>Lemnoideae</taxon>
        <taxon>Spirodela</taxon>
    </lineage>
</organism>
<dbReference type="PROSITE" id="PS00503">
    <property type="entry name" value="PECTINESTERASE_2"/>
    <property type="match status" value="1"/>
</dbReference>
<feature type="domain" description="Pectinesterase inhibitor" evidence="18">
    <location>
        <begin position="31"/>
        <end position="184"/>
    </location>
</feature>
<dbReference type="InterPro" id="IPR006501">
    <property type="entry name" value="Pectinesterase_inhib_dom"/>
</dbReference>
<evidence type="ECO:0000256" key="12">
    <source>
        <dbReference type="ARBA" id="ARBA00023180"/>
    </source>
</evidence>
<evidence type="ECO:0000256" key="2">
    <source>
        <dbReference type="ARBA" id="ARBA00004613"/>
    </source>
</evidence>
<dbReference type="InterPro" id="IPR000070">
    <property type="entry name" value="Pectinesterase_cat"/>
</dbReference>
<dbReference type="InterPro" id="IPR011050">
    <property type="entry name" value="Pectin_lyase_fold/virulence"/>
</dbReference>
<evidence type="ECO:0000256" key="6">
    <source>
        <dbReference type="ARBA" id="ARBA00013229"/>
    </source>
</evidence>
<proteinExistence type="inferred from homology"/>
<dbReference type="PANTHER" id="PTHR31707">
    <property type="entry name" value="PECTINESTERASE"/>
    <property type="match status" value="1"/>
</dbReference>
<dbReference type="InterPro" id="IPR033131">
    <property type="entry name" value="Pectinesterase_Asp_AS"/>
</dbReference>
<evidence type="ECO:0000256" key="17">
    <source>
        <dbReference type="RuleBase" id="RU000589"/>
    </source>
</evidence>
<dbReference type="CDD" id="cd15798">
    <property type="entry name" value="PMEI-like_3"/>
    <property type="match status" value="1"/>
</dbReference>
<dbReference type="GO" id="GO:0042545">
    <property type="term" value="P:cell wall modification"/>
    <property type="evidence" value="ECO:0007669"/>
    <property type="project" value="UniProtKB-UniRule"/>
</dbReference>
<feature type="signal peptide" evidence="17">
    <location>
        <begin position="1"/>
        <end position="26"/>
    </location>
</feature>
<evidence type="ECO:0000256" key="7">
    <source>
        <dbReference type="ARBA" id="ARBA00022525"/>
    </source>
</evidence>
<evidence type="ECO:0000256" key="14">
    <source>
        <dbReference type="ARBA" id="ARBA00047928"/>
    </source>
</evidence>
<keyword evidence="8 17" id="KW-0732">Signal</keyword>
<dbReference type="Gene3D" id="2.160.20.10">
    <property type="entry name" value="Single-stranded right-handed beta-helix, Pectin lyase-like"/>
    <property type="match status" value="1"/>
</dbReference>
<evidence type="ECO:0000256" key="15">
    <source>
        <dbReference type="ARBA" id="ARBA00057335"/>
    </source>
</evidence>
<keyword evidence="11" id="KW-1015">Disulfide bond</keyword>
<comment type="catalytic activity">
    <reaction evidence="14 17">
        <text>[(1-&gt;4)-alpha-D-galacturonosyl methyl ester](n) + n H2O = [(1-&gt;4)-alpha-D-galacturonosyl](n) + n methanol + n H(+)</text>
        <dbReference type="Rhea" id="RHEA:22380"/>
        <dbReference type="Rhea" id="RHEA-COMP:14570"/>
        <dbReference type="Rhea" id="RHEA-COMP:14573"/>
        <dbReference type="ChEBI" id="CHEBI:15377"/>
        <dbReference type="ChEBI" id="CHEBI:15378"/>
        <dbReference type="ChEBI" id="CHEBI:17790"/>
        <dbReference type="ChEBI" id="CHEBI:140522"/>
        <dbReference type="ChEBI" id="CHEBI:140523"/>
        <dbReference type="EC" id="3.1.1.11"/>
    </reaction>
</comment>
<dbReference type="SUPFAM" id="SSF101148">
    <property type="entry name" value="Plant invertase/pectin methylesterase inhibitor"/>
    <property type="match status" value="1"/>
</dbReference>
<dbReference type="AlphaFoldDB" id="A0A7I8KKU3"/>